<evidence type="ECO:0000313" key="2">
    <source>
        <dbReference type="Proteomes" id="UP000286211"/>
    </source>
</evidence>
<name>A0A415F4U1_9BACT</name>
<dbReference type="Proteomes" id="UP000286211">
    <property type="component" value="Unassembled WGS sequence"/>
</dbReference>
<evidence type="ECO:0000313" key="1">
    <source>
        <dbReference type="EMBL" id="RHK10904.1"/>
    </source>
</evidence>
<dbReference type="EMBL" id="QRNB01000024">
    <property type="protein sequence ID" value="RHK10904.1"/>
    <property type="molecule type" value="Genomic_DNA"/>
</dbReference>
<proteinExistence type="predicted"/>
<protein>
    <submittedName>
        <fullName evidence="1">Uncharacterized protein</fullName>
    </submittedName>
</protein>
<gene>
    <name evidence="1" type="ORF">DW079_06090</name>
</gene>
<dbReference type="AlphaFoldDB" id="A0A415F4U1"/>
<comment type="caution">
    <text evidence="1">The sequence shown here is derived from an EMBL/GenBank/DDBJ whole genome shotgun (WGS) entry which is preliminary data.</text>
</comment>
<organism evidence="1 2">
    <name type="scientific">Segatella copri</name>
    <dbReference type="NCBI Taxonomy" id="165179"/>
    <lineage>
        <taxon>Bacteria</taxon>
        <taxon>Pseudomonadati</taxon>
        <taxon>Bacteroidota</taxon>
        <taxon>Bacteroidia</taxon>
        <taxon>Bacteroidales</taxon>
        <taxon>Prevotellaceae</taxon>
        <taxon>Segatella</taxon>
    </lineage>
</organism>
<reference evidence="1 2" key="1">
    <citation type="submission" date="2018-08" db="EMBL/GenBank/DDBJ databases">
        <title>A genome reference for cultivated species of the human gut microbiota.</title>
        <authorList>
            <person name="Zou Y."/>
            <person name="Xue W."/>
            <person name="Luo G."/>
        </authorList>
    </citation>
    <scope>NUCLEOTIDE SEQUENCE [LARGE SCALE GENOMIC DNA]</scope>
    <source>
        <strain evidence="1 2">AF46-2NS</strain>
    </source>
</reference>
<accession>A0A415F4U1</accession>
<sequence length="71" mass="8489">MWLPEISGKYLKRLQKLGTFAGTFARFFRKKYLLISKKRTIFAIENERQACWRDTSRWLAFGKSKQLNNNS</sequence>